<reference evidence="1" key="1">
    <citation type="submission" date="2014-11" db="EMBL/GenBank/DDBJ databases">
        <authorList>
            <person name="Amaro Gonzalez C."/>
        </authorList>
    </citation>
    <scope>NUCLEOTIDE SEQUENCE</scope>
</reference>
<dbReference type="EMBL" id="GBXM01044821">
    <property type="protein sequence ID" value="JAH63756.1"/>
    <property type="molecule type" value="Transcribed_RNA"/>
</dbReference>
<accession>A0A0E9UDA7</accession>
<sequence length="54" mass="6207">MSVLIKEPFKLRQTFSTMWVLMRVDTVLSCLSLTSAPIFSRAGSCRLRFDRLTP</sequence>
<protein>
    <submittedName>
        <fullName evidence="1">Uncharacterized protein</fullName>
    </submittedName>
</protein>
<dbReference type="AlphaFoldDB" id="A0A0E9UDA7"/>
<reference evidence="1" key="2">
    <citation type="journal article" date="2015" name="Fish Shellfish Immunol.">
        <title>Early steps in the European eel (Anguilla anguilla)-Vibrio vulnificus interaction in the gills: Role of the RtxA13 toxin.</title>
        <authorList>
            <person name="Callol A."/>
            <person name="Pajuelo D."/>
            <person name="Ebbesson L."/>
            <person name="Teles M."/>
            <person name="MacKenzie S."/>
            <person name="Amaro C."/>
        </authorList>
    </citation>
    <scope>NUCLEOTIDE SEQUENCE</scope>
</reference>
<organism evidence="1">
    <name type="scientific">Anguilla anguilla</name>
    <name type="common">European freshwater eel</name>
    <name type="synonym">Muraena anguilla</name>
    <dbReference type="NCBI Taxonomy" id="7936"/>
    <lineage>
        <taxon>Eukaryota</taxon>
        <taxon>Metazoa</taxon>
        <taxon>Chordata</taxon>
        <taxon>Craniata</taxon>
        <taxon>Vertebrata</taxon>
        <taxon>Euteleostomi</taxon>
        <taxon>Actinopterygii</taxon>
        <taxon>Neopterygii</taxon>
        <taxon>Teleostei</taxon>
        <taxon>Anguilliformes</taxon>
        <taxon>Anguillidae</taxon>
        <taxon>Anguilla</taxon>
    </lineage>
</organism>
<proteinExistence type="predicted"/>
<evidence type="ECO:0000313" key="1">
    <source>
        <dbReference type="EMBL" id="JAH63756.1"/>
    </source>
</evidence>
<name>A0A0E9UDA7_ANGAN</name>